<keyword evidence="2" id="KW-0472">Membrane</keyword>
<feature type="compositionally biased region" description="Polar residues" evidence="1">
    <location>
        <begin position="172"/>
        <end position="183"/>
    </location>
</feature>
<organism evidence="3 4">
    <name type="scientific">Eumeta variegata</name>
    <name type="common">Bagworm moth</name>
    <name type="synonym">Eumeta japonica</name>
    <dbReference type="NCBI Taxonomy" id="151549"/>
    <lineage>
        <taxon>Eukaryota</taxon>
        <taxon>Metazoa</taxon>
        <taxon>Ecdysozoa</taxon>
        <taxon>Arthropoda</taxon>
        <taxon>Hexapoda</taxon>
        <taxon>Insecta</taxon>
        <taxon>Pterygota</taxon>
        <taxon>Neoptera</taxon>
        <taxon>Endopterygota</taxon>
        <taxon>Lepidoptera</taxon>
        <taxon>Glossata</taxon>
        <taxon>Ditrysia</taxon>
        <taxon>Tineoidea</taxon>
        <taxon>Psychidae</taxon>
        <taxon>Oiketicinae</taxon>
        <taxon>Eumeta</taxon>
    </lineage>
</organism>
<keyword evidence="2" id="KW-0812">Transmembrane</keyword>
<dbReference type="AlphaFoldDB" id="A0A4C1WL50"/>
<evidence type="ECO:0000256" key="1">
    <source>
        <dbReference type="SAM" id="MobiDB-lite"/>
    </source>
</evidence>
<comment type="caution">
    <text evidence="3">The sequence shown here is derived from an EMBL/GenBank/DDBJ whole genome shotgun (WGS) entry which is preliminary data.</text>
</comment>
<feature type="transmembrane region" description="Helical" evidence="2">
    <location>
        <begin position="20"/>
        <end position="39"/>
    </location>
</feature>
<gene>
    <name evidence="3" type="ORF">EVAR_45840_1</name>
</gene>
<evidence type="ECO:0000313" key="4">
    <source>
        <dbReference type="Proteomes" id="UP000299102"/>
    </source>
</evidence>
<dbReference type="Proteomes" id="UP000299102">
    <property type="component" value="Unassembled WGS sequence"/>
</dbReference>
<dbReference type="EMBL" id="BGZK01000593">
    <property type="protein sequence ID" value="GBP51991.1"/>
    <property type="molecule type" value="Genomic_DNA"/>
</dbReference>
<reference evidence="3 4" key="1">
    <citation type="journal article" date="2019" name="Commun. Biol.">
        <title>The bagworm genome reveals a unique fibroin gene that provides high tensile strength.</title>
        <authorList>
            <person name="Kono N."/>
            <person name="Nakamura H."/>
            <person name="Ohtoshi R."/>
            <person name="Tomita M."/>
            <person name="Numata K."/>
            <person name="Arakawa K."/>
        </authorList>
    </citation>
    <scope>NUCLEOTIDE SEQUENCE [LARGE SCALE GENOMIC DNA]</scope>
</reference>
<protein>
    <submittedName>
        <fullName evidence="3">Uncharacterized protein</fullName>
    </submittedName>
</protein>
<accession>A0A4C1WL50</accession>
<evidence type="ECO:0000256" key="2">
    <source>
        <dbReference type="SAM" id="Phobius"/>
    </source>
</evidence>
<proteinExistence type="predicted"/>
<keyword evidence="4" id="KW-1185">Reference proteome</keyword>
<keyword evidence="2" id="KW-1133">Transmembrane helix</keyword>
<evidence type="ECO:0000313" key="3">
    <source>
        <dbReference type="EMBL" id="GBP51991.1"/>
    </source>
</evidence>
<sequence>MTIFDHSANVANSRIDIRLLSYRVAATLVLCAVTARNLFKDMSVLTSFRDNRLFISTPFVNFKRYISMVAHAPHAERPGCVFRIRRTRVNGVTNYLLPPYLEYALLVAHTSGGCFNVLRLYQYSKGGAERLLFKSIKLISAIRFQLMRVEIGFILDVNNRDGSKSREALGGNSPQSWRRPSKK</sequence>
<feature type="region of interest" description="Disordered" evidence="1">
    <location>
        <begin position="163"/>
        <end position="183"/>
    </location>
</feature>
<name>A0A4C1WL50_EUMVA</name>